<dbReference type="GO" id="GO:0005829">
    <property type="term" value="C:cytosol"/>
    <property type="evidence" value="ECO:0007669"/>
    <property type="project" value="TreeGrafter"/>
</dbReference>
<dbReference type="Gene3D" id="1.10.10.10">
    <property type="entry name" value="Winged helix-like DNA-binding domain superfamily/Winged helix DNA-binding domain"/>
    <property type="match status" value="1"/>
</dbReference>
<dbReference type="InterPro" id="IPR036390">
    <property type="entry name" value="WH_DNA-bd_sf"/>
</dbReference>
<dbReference type="InterPro" id="IPR000944">
    <property type="entry name" value="Tscrpt_reg_Rrf2"/>
</dbReference>
<proteinExistence type="predicted"/>
<dbReference type="PROSITE" id="PS51197">
    <property type="entry name" value="HTH_RRF2_2"/>
    <property type="match status" value="1"/>
</dbReference>
<dbReference type="EMBL" id="DTQM01000232">
    <property type="protein sequence ID" value="HGC43967.1"/>
    <property type="molecule type" value="Genomic_DNA"/>
</dbReference>
<dbReference type="AlphaFoldDB" id="A0A8J4HCW9"/>
<organism evidence="1">
    <name type="scientific">Acidicaldus sp</name>
    <dbReference type="NCBI Taxonomy" id="1872105"/>
    <lineage>
        <taxon>Bacteria</taxon>
        <taxon>Pseudomonadati</taxon>
        <taxon>Pseudomonadota</taxon>
        <taxon>Alphaproteobacteria</taxon>
        <taxon>Acetobacterales</taxon>
        <taxon>Acetobacteraceae</taxon>
        <taxon>Acidicaldus</taxon>
    </lineage>
</organism>
<dbReference type="GO" id="GO:0003700">
    <property type="term" value="F:DNA-binding transcription factor activity"/>
    <property type="evidence" value="ECO:0007669"/>
    <property type="project" value="TreeGrafter"/>
</dbReference>
<accession>A0A8J4HCW9</accession>
<evidence type="ECO:0000313" key="1">
    <source>
        <dbReference type="EMBL" id="HGC43967.1"/>
    </source>
</evidence>
<gene>
    <name evidence="1" type="ORF">ENY07_12225</name>
</gene>
<protein>
    <submittedName>
        <fullName evidence="1">Rrf2 family transcriptional regulator</fullName>
    </submittedName>
</protein>
<dbReference type="SUPFAM" id="SSF46785">
    <property type="entry name" value="Winged helix' DNA-binding domain"/>
    <property type="match status" value="1"/>
</dbReference>
<dbReference type="PANTHER" id="PTHR33221:SF15">
    <property type="entry name" value="HTH-TYPE TRANSCRIPTIONAL REGULATOR YWGB-RELATED"/>
    <property type="match status" value="1"/>
</dbReference>
<reference evidence="1" key="1">
    <citation type="journal article" date="2020" name="mSystems">
        <title>Genome- and Community-Level Interaction Insights into Carbon Utilization and Element Cycling Functions of Hydrothermarchaeota in Hydrothermal Sediment.</title>
        <authorList>
            <person name="Zhou Z."/>
            <person name="Liu Y."/>
            <person name="Xu W."/>
            <person name="Pan J."/>
            <person name="Luo Z.H."/>
            <person name="Li M."/>
        </authorList>
    </citation>
    <scope>NUCLEOTIDE SEQUENCE</scope>
    <source>
        <strain evidence="1">SpSt-997</strain>
    </source>
</reference>
<comment type="caution">
    <text evidence="1">The sequence shown here is derived from an EMBL/GenBank/DDBJ whole genome shotgun (WGS) entry which is preliminary data.</text>
</comment>
<dbReference type="InterPro" id="IPR036388">
    <property type="entry name" value="WH-like_DNA-bd_sf"/>
</dbReference>
<name>A0A8J4HCW9_9PROT</name>
<dbReference type="InterPro" id="IPR030489">
    <property type="entry name" value="TR_Rrf2-type_CS"/>
</dbReference>
<dbReference type="PROSITE" id="PS01332">
    <property type="entry name" value="HTH_RRF2_1"/>
    <property type="match status" value="1"/>
</dbReference>
<dbReference type="PANTHER" id="PTHR33221">
    <property type="entry name" value="WINGED HELIX-TURN-HELIX TRANSCRIPTIONAL REGULATOR, RRF2 FAMILY"/>
    <property type="match status" value="1"/>
</dbReference>
<dbReference type="NCBIfam" id="TIGR00738">
    <property type="entry name" value="rrf2_super"/>
    <property type="match status" value="1"/>
</dbReference>
<sequence>MLLRREKGLMAVAVMLDIAFHGGRNATVSAADIAERLGLARRGMEPLLQALSRAGLLESVRGPRGGYRLGRPARDIRLDEILSASAEVGELDEVAASGDLTRAVVLPLWAELEAALAARLAAVSLDELLRRARAAGLHPPTSEPISFVI</sequence>
<dbReference type="Pfam" id="PF02082">
    <property type="entry name" value="Rrf2"/>
    <property type="match status" value="1"/>
</dbReference>